<dbReference type="PANTHER" id="PTHR12668">
    <property type="entry name" value="TRANSMEMBRANE PROTEIN 14, 15"/>
    <property type="match status" value="1"/>
</dbReference>
<keyword evidence="3 5" id="KW-1133">Transmembrane helix</keyword>
<dbReference type="Proteomes" id="UP001199525">
    <property type="component" value="Unassembled WGS sequence"/>
</dbReference>
<dbReference type="Gene3D" id="1.10.10.1740">
    <property type="entry name" value="Transmembrane protein 14-like"/>
    <property type="match status" value="1"/>
</dbReference>
<feature type="transmembrane region" description="Helical" evidence="5">
    <location>
        <begin position="54"/>
        <end position="73"/>
    </location>
</feature>
<sequence length="125" mass="13177">MNLSIIAAFAYGILAIAGGIIGYIQARSKVSLLSGSISGLLLVLAAYFQLQGQSWGSILAVIVTAVLVIVFTFRLVKTRKFMPAGLMTILGMLALGVMVSQLQFAIRNSQFAIKTISGGLKPATN</sequence>
<evidence type="ECO:0000256" key="3">
    <source>
        <dbReference type="ARBA" id="ARBA00022989"/>
    </source>
</evidence>
<keyword evidence="4 5" id="KW-0472">Membrane</keyword>
<feature type="transmembrane region" description="Helical" evidence="5">
    <location>
        <begin position="85"/>
        <end position="106"/>
    </location>
</feature>
<evidence type="ECO:0000256" key="2">
    <source>
        <dbReference type="ARBA" id="ARBA00022692"/>
    </source>
</evidence>
<comment type="subcellular location">
    <subcellularLocation>
        <location evidence="1">Membrane</location>
    </subcellularLocation>
</comment>
<dbReference type="PANTHER" id="PTHR12668:SF43">
    <property type="entry name" value="TRANSMEMBRANE PROTEIN 14 HOMOLOG"/>
    <property type="match status" value="1"/>
</dbReference>
<dbReference type="Pfam" id="PF03647">
    <property type="entry name" value="Tmemb_14"/>
    <property type="match status" value="1"/>
</dbReference>
<keyword evidence="7" id="KW-1185">Reference proteome</keyword>
<name>A0ABS8IBL2_9NOSO</name>
<proteinExistence type="predicted"/>
<evidence type="ECO:0008006" key="8">
    <source>
        <dbReference type="Google" id="ProtNLM"/>
    </source>
</evidence>
<feature type="transmembrane region" description="Helical" evidence="5">
    <location>
        <begin position="6"/>
        <end position="24"/>
    </location>
</feature>
<evidence type="ECO:0000313" key="7">
    <source>
        <dbReference type="Proteomes" id="UP001199525"/>
    </source>
</evidence>
<evidence type="ECO:0000313" key="6">
    <source>
        <dbReference type="EMBL" id="MCC5601455.1"/>
    </source>
</evidence>
<dbReference type="RefSeq" id="WP_229486474.1">
    <property type="nucleotide sequence ID" value="NZ_JAIVFQ010000031.1"/>
</dbReference>
<evidence type="ECO:0000256" key="1">
    <source>
        <dbReference type="ARBA" id="ARBA00004370"/>
    </source>
</evidence>
<accession>A0ABS8IBL2</accession>
<evidence type="ECO:0000256" key="4">
    <source>
        <dbReference type="ARBA" id="ARBA00023136"/>
    </source>
</evidence>
<comment type="caution">
    <text evidence="6">The sequence shown here is derived from an EMBL/GenBank/DDBJ whole genome shotgun (WGS) entry which is preliminary data.</text>
</comment>
<gene>
    <name evidence="6" type="ORF">LC586_20150</name>
</gene>
<protein>
    <recommendedName>
        <fullName evidence="8">Small integral membrane protein</fullName>
    </recommendedName>
</protein>
<dbReference type="EMBL" id="JAIVFQ010000031">
    <property type="protein sequence ID" value="MCC5601455.1"/>
    <property type="molecule type" value="Genomic_DNA"/>
</dbReference>
<organism evidence="6 7">
    <name type="scientific">Nostoc favosum CHAB5714</name>
    <dbReference type="NCBI Taxonomy" id="2780399"/>
    <lineage>
        <taxon>Bacteria</taxon>
        <taxon>Bacillati</taxon>
        <taxon>Cyanobacteriota</taxon>
        <taxon>Cyanophyceae</taxon>
        <taxon>Nostocales</taxon>
        <taxon>Nostocaceae</taxon>
        <taxon>Nostoc</taxon>
        <taxon>Nostoc favosum</taxon>
    </lineage>
</organism>
<reference evidence="6 7" key="1">
    <citation type="journal article" date="2021" name="Microorganisms">
        <title>Genome Evolution of Filamentous Cyanobacterium Nostoc Species: From Facultative Symbiosis to Free Living.</title>
        <authorList>
            <person name="Huo D."/>
            <person name="Li H."/>
            <person name="Cai F."/>
            <person name="Guo X."/>
            <person name="Qiao Z."/>
            <person name="Wang W."/>
            <person name="Yu G."/>
            <person name="Li R."/>
        </authorList>
    </citation>
    <scope>NUCLEOTIDE SEQUENCE [LARGE SCALE GENOMIC DNA]</scope>
    <source>
        <strain evidence="6 7">CHAB 5714</strain>
    </source>
</reference>
<evidence type="ECO:0000256" key="5">
    <source>
        <dbReference type="SAM" id="Phobius"/>
    </source>
</evidence>
<feature type="transmembrane region" description="Helical" evidence="5">
    <location>
        <begin position="31"/>
        <end position="48"/>
    </location>
</feature>
<keyword evidence="2 5" id="KW-0812">Transmembrane</keyword>
<dbReference type="InterPro" id="IPR005349">
    <property type="entry name" value="TMEM14"/>
</dbReference>
<dbReference type="InterPro" id="IPR044890">
    <property type="entry name" value="TMEM14_sf"/>
</dbReference>